<evidence type="ECO:0000313" key="9">
    <source>
        <dbReference type="EMBL" id="KND61238.1"/>
    </source>
</evidence>
<dbReference type="InterPro" id="IPR011010">
    <property type="entry name" value="DNA_brk_join_enz"/>
</dbReference>
<dbReference type="GO" id="GO:0006310">
    <property type="term" value="P:DNA recombination"/>
    <property type="evidence" value="ECO:0007669"/>
    <property type="project" value="UniProtKB-KW"/>
</dbReference>
<name>A0A0L0MFY3_9BURK</name>
<evidence type="ECO:0000256" key="1">
    <source>
        <dbReference type="ARBA" id="ARBA00008857"/>
    </source>
</evidence>
<dbReference type="InterPro" id="IPR013762">
    <property type="entry name" value="Integrase-like_cat_sf"/>
</dbReference>
<dbReference type="PROSITE" id="PS51900">
    <property type="entry name" value="CB"/>
    <property type="match status" value="1"/>
</dbReference>
<keyword evidence="2" id="KW-0229">DNA integration</keyword>
<reference evidence="10" key="1">
    <citation type="submission" date="2015-06" db="EMBL/GenBank/DDBJ databases">
        <title>Comparative genomics of Burkholderia leaf nodule symbionts.</title>
        <authorList>
            <person name="Carlier A."/>
            <person name="Eberl L."/>
            <person name="Pinto-Carbo M."/>
        </authorList>
    </citation>
    <scope>NUCLEOTIDE SEQUENCE [LARGE SCALE GENOMIC DNA]</scope>
    <source>
        <strain evidence="10">UZHbot4</strain>
    </source>
</reference>
<evidence type="ECO:0000259" key="8">
    <source>
        <dbReference type="PROSITE" id="PS51900"/>
    </source>
</evidence>
<evidence type="ECO:0000256" key="6">
    <source>
        <dbReference type="SAM" id="MobiDB-lite"/>
    </source>
</evidence>
<dbReference type="PANTHER" id="PTHR30349:SF41">
    <property type="entry name" value="INTEGRASE_RECOMBINASE PROTEIN MJ0367-RELATED"/>
    <property type="match status" value="1"/>
</dbReference>
<feature type="domain" description="Tyr recombinase" evidence="7">
    <location>
        <begin position="192"/>
        <end position="391"/>
    </location>
</feature>
<keyword evidence="10" id="KW-1185">Reference proteome</keyword>
<dbReference type="PROSITE" id="PS51898">
    <property type="entry name" value="TYR_RECOMBINASE"/>
    <property type="match status" value="1"/>
</dbReference>
<dbReference type="EMBL" id="LFJJ01000027">
    <property type="protein sequence ID" value="KND61238.1"/>
    <property type="molecule type" value="Genomic_DNA"/>
</dbReference>
<dbReference type="PANTHER" id="PTHR30349">
    <property type="entry name" value="PHAGE INTEGRASE-RELATED"/>
    <property type="match status" value="1"/>
</dbReference>
<evidence type="ECO:0000256" key="4">
    <source>
        <dbReference type="ARBA" id="ARBA00023172"/>
    </source>
</evidence>
<comment type="similarity">
    <text evidence="1">Belongs to the 'phage' integrase family.</text>
</comment>
<dbReference type="PATRIC" id="fig|242163.4.peg.3791"/>
<proteinExistence type="inferred from homology"/>
<dbReference type="Gene3D" id="1.10.443.10">
    <property type="entry name" value="Intergrase catalytic core"/>
    <property type="match status" value="1"/>
</dbReference>
<evidence type="ECO:0000313" key="10">
    <source>
        <dbReference type="Proteomes" id="UP000036959"/>
    </source>
</evidence>
<keyword evidence="4" id="KW-0233">DNA recombination</keyword>
<dbReference type="RefSeq" id="WP_050452823.1">
    <property type="nucleotide sequence ID" value="NZ_LFJJ01000027.1"/>
</dbReference>
<dbReference type="GO" id="GO:0003677">
    <property type="term" value="F:DNA binding"/>
    <property type="evidence" value="ECO:0007669"/>
    <property type="project" value="UniProtKB-UniRule"/>
</dbReference>
<evidence type="ECO:0000256" key="3">
    <source>
        <dbReference type="ARBA" id="ARBA00023125"/>
    </source>
</evidence>
<evidence type="ECO:0000256" key="2">
    <source>
        <dbReference type="ARBA" id="ARBA00022908"/>
    </source>
</evidence>
<feature type="domain" description="Core-binding (CB)" evidence="8">
    <location>
        <begin position="80"/>
        <end position="167"/>
    </location>
</feature>
<dbReference type="GO" id="GO:0015074">
    <property type="term" value="P:DNA integration"/>
    <property type="evidence" value="ECO:0007669"/>
    <property type="project" value="UniProtKB-KW"/>
</dbReference>
<dbReference type="InterPro" id="IPR002104">
    <property type="entry name" value="Integrase_catalytic"/>
</dbReference>
<comment type="caution">
    <text evidence="9">The sequence shown here is derived from an EMBL/GenBank/DDBJ whole genome shotgun (WGS) entry which is preliminary data.</text>
</comment>
<dbReference type="SUPFAM" id="SSF56349">
    <property type="entry name" value="DNA breaking-rejoining enzymes"/>
    <property type="match status" value="1"/>
</dbReference>
<dbReference type="Proteomes" id="UP000036959">
    <property type="component" value="Unassembled WGS sequence"/>
</dbReference>
<feature type="region of interest" description="Disordered" evidence="6">
    <location>
        <begin position="1"/>
        <end position="20"/>
    </location>
</feature>
<organism evidence="9 10">
    <name type="scientific">Candidatus Burkholderia verschuerenii</name>
    <dbReference type="NCBI Taxonomy" id="242163"/>
    <lineage>
        <taxon>Bacteria</taxon>
        <taxon>Pseudomonadati</taxon>
        <taxon>Pseudomonadota</taxon>
        <taxon>Betaproteobacteria</taxon>
        <taxon>Burkholderiales</taxon>
        <taxon>Burkholderiaceae</taxon>
        <taxon>Burkholderia</taxon>
    </lineage>
</organism>
<dbReference type="AlphaFoldDB" id="A0A0L0MFY3"/>
<dbReference type="InterPro" id="IPR050090">
    <property type="entry name" value="Tyrosine_recombinase_XerCD"/>
</dbReference>
<keyword evidence="3 5" id="KW-0238">DNA-binding</keyword>
<dbReference type="InterPro" id="IPR044068">
    <property type="entry name" value="CB"/>
</dbReference>
<dbReference type="CDD" id="cd01184">
    <property type="entry name" value="INT_C_like_1"/>
    <property type="match status" value="1"/>
</dbReference>
<accession>A0A0L0MFY3</accession>
<sequence length="421" mass="46733">MEGLRIGADGSVSADRLETTPGREAEELREFSGMIERARVRVGQRMAGQPTAAQLAERDELAAAIGLAPRSLLPPVDVPQRLDEAIAAWLSHLGSLAGSTRKAYATALAGFARAVGGPDAMVHSIARAQCIRYAEGLLAQTAGGKALHPKTVRAQINAAELFMKWAIGNGRHAGPNPLEGVARPSPTRTDEGGAEAFTLDELRLIFEPDRYNRVKRPHQFWAPLIALFTGARANEIAQLRLQDLEPVDGIPCLRIVHDPRGENPTRTKNADSTRTIPIHPELIRIGLLDYTEDVRHIGGSRLFPHLPMDSMGKREKYISRDFNEKHLPEVGVHRPRRKVFHSFRDTVETALHANDANPVQIDEWIGHKPESMGASRYKAKYTPAQFAQLALPRLRYAELDLWQLRYSPGLWNDWLSKSLRA</sequence>
<protein>
    <submittedName>
        <fullName evidence="9">Integrase</fullName>
    </submittedName>
</protein>
<evidence type="ECO:0000256" key="5">
    <source>
        <dbReference type="PROSITE-ProRule" id="PRU01248"/>
    </source>
</evidence>
<evidence type="ECO:0000259" key="7">
    <source>
        <dbReference type="PROSITE" id="PS51898"/>
    </source>
</evidence>
<gene>
    <name evidence="9" type="ORF">BVER_04094c</name>
</gene>
<dbReference type="OrthoDB" id="9784724at2"/>